<dbReference type="KEGG" id="dpf:ON006_18585"/>
<proteinExistence type="predicted"/>
<gene>
    <name evidence="1" type="ORF">ON006_18585</name>
</gene>
<keyword evidence="2" id="KW-1185">Reference proteome</keyword>
<dbReference type="EMBL" id="CP112998">
    <property type="protein sequence ID" value="WAC09758.1"/>
    <property type="molecule type" value="Genomic_DNA"/>
</dbReference>
<organism evidence="1 2">
    <name type="scientific">Dyadobacter pollutisoli</name>
    <dbReference type="NCBI Taxonomy" id="2910158"/>
    <lineage>
        <taxon>Bacteria</taxon>
        <taxon>Pseudomonadati</taxon>
        <taxon>Bacteroidota</taxon>
        <taxon>Cytophagia</taxon>
        <taxon>Cytophagales</taxon>
        <taxon>Spirosomataceae</taxon>
        <taxon>Dyadobacter</taxon>
    </lineage>
</organism>
<evidence type="ECO:0000313" key="2">
    <source>
        <dbReference type="Proteomes" id="UP001164653"/>
    </source>
</evidence>
<accession>A0A9E8N5P3</accession>
<dbReference type="AlphaFoldDB" id="A0A9E8N5P3"/>
<dbReference type="Proteomes" id="UP001164653">
    <property type="component" value="Chromosome"/>
</dbReference>
<evidence type="ECO:0000313" key="1">
    <source>
        <dbReference type="EMBL" id="WAC09758.1"/>
    </source>
</evidence>
<name>A0A9E8N5P3_9BACT</name>
<protein>
    <submittedName>
        <fullName evidence="1">Uncharacterized protein</fullName>
    </submittedName>
</protein>
<sequence>MLCLVLCTGCKKEAEKEPVVKEPELTEKSLVGTYKGYKFFNKSYKDSLAVTMKVEWVSDQKMNIEEITPFNHVKQIELTGFNFTYDRGVGEDDCGRITMTGTGNFKGTSLYVIETIKCTRTERPDKYVEYKVTKTQ</sequence>
<reference evidence="1" key="1">
    <citation type="submission" date="2022-11" db="EMBL/GenBank/DDBJ databases">
        <title>Dyadobacter pollutisoli sp. nov., isolated from plastic dumped soil.</title>
        <authorList>
            <person name="Kim J.M."/>
            <person name="Kim K.R."/>
            <person name="Lee J.K."/>
            <person name="Hao L."/>
            <person name="Jeon C.O."/>
        </authorList>
    </citation>
    <scope>NUCLEOTIDE SEQUENCE</scope>
    <source>
        <strain evidence="1">U1</strain>
    </source>
</reference>
<dbReference type="RefSeq" id="WP_244820872.1">
    <property type="nucleotide sequence ID" value="NZ_CP112998.1"/>
</dbReference>